<sequence>MRICVRGFSEGKSEVVNLQRPLFKPNTSSFLYTACLLHKLTKKNIEGQRDLNVGALVLGMKVKKRCQETLFAHYRLSERIPKSNFYRRLKEVLELRFLYGLTQGYYGDSGQKSIEPVVFFTLCLVGYVENIISDRKLMAHCSLR</sequence>
<dbReference type="KEGG" id="zga:ZOBELLIA_3330"/>
<name>G0L8D2_ZOBGA</name>
<reference evidence="3" key="1">
    <citation type="submission" date="2009-07" db="EMBL/GenBank/DDBJ databases">
        <title>Complete genome sequence of Zobellia galactanivorans Dsij.</title>
        <authorList>
            <consortium name="Genoscope - CEA"/>
        </authorList>
    </citation>
    <scope>NUCLEOTIDE SEQUENCE [LARGE SCALE GENOMIC DNA]</scope>
    <source>
        <strain evidence="3">DSM 12802 / CCUG 47099 / CIP 106680 / NCIMB 13871 / Dsij</strain>
    </source>
</reference>
<reference evidence="2 3" key="2">
    <citation type="journal article" date="2012" name="Environ. Microbiol.">
        <title>Characterization of the first alginolytic operons in a marine bacterium: from their emergence in marine Flavobacteriia to their independent transfers to marine Proteobacteria and human gut Bacteroides.</title>
        <authorList>
            <person name="Thomas F."/>
            <person name="Barbeyron T."/>
            <person name="Tonon T."/>
            <person name="Genicot S."/>
            <person name="Czjzek M."/>
            <person name="Michel G."/>
        </authorList>
    </citation>
    <scope>NUCLEOTIDE SEQUENCE [LARGE SCALE GENOMIC DNA]</scope>
    <source>
        <strain evidence="3">DSM 12802 / CCUG 47099 / CIP 106680 / NCIMB 13871 / Dsij</strain>
    </source>
</reference>
<protein>
    <submittedName>
        <fullName evidence="2">Transposase, family 11</fullName>
    </submittedName>
</protein>
<proteinExistence type="predicted"/>
<dbReference type="AlphaFoldDB" id="G0L8D2"/>
<feature type="domain" description="Transposase InsH N-terminal" evidence="1">
    <location>
        <begin position="75"/>
        <end position="142"/>
    </location>
</feature>
<dbReference type="HOGENOM" id="CLU_1795760_0_0_10"/>
<keyword evidence="3" id="KW-1185">Reference proteome</keyword>
<dbReference type="EMBL" id="FP476056">
    <property type="protein sequence ID" value="CAZ97468.1"/>
    <property type="molecule type" value="Genomic_DNA"/>
</dbReference>
<evidence type="ECO:0000313" key="3">
    <source>
        <dbReference type="Proteomes" id="UP000008898"/>
    </source>
</evidence>
<dbReference type="Proteomes" id="UP000008898">
    <property type="component" value="Chromosome"/>
</dbReference>
<dbReference type="Pfam" id="PF05598">
    <property type="entry name" value="DUF772"/>
    <property type="match status" value="1"/>
</dbReference>
<dbReference type="InterPro" id="IPR008490">
    <property type="entry name" value="Transposase_InsH_N"/>
</dbReference>
<evidence type="ECO:0000313" key="2">
    <source>
        <dbReference type="EMBL" id="CAZ97468.1"/>
    </source>
</evidence>
<organism evidence="2 3">
    <name type="scientific">Zobellia galactanivorans (strain DSM 12802 / CCUG 47099 / CIP 106680 / NCIMB 13871 / Dsij)</name>
    <dbReference type="NCBI Taxonomy" id="63186"/>
    <lineage>
        <taxon>Bacteria</taxon>
        <taxon>Pseudomonadati</taxon>
        <taxon>Bacteroidota</taxon>
        <taxon>Flavobacteriia</taxon>
        <taxon>Flavobacteriales</taxon>
        <taxon>Flavobacteriaceae</taxon>
        <taxon>Zobellia</taxon>
    </lineage>
</organism>
<gene>
    <name evidence="2" type="ordered locus">zobellia_3330</name>
</gene>
<evidence type="ECO:0000259" key="1">
    <source>
        <dbReference type="Pfam" id="PF05598"/>
    </source>
</evidence>
<dbReference type="PATRIC" id="fig|63186.3.peg.3247"/>
<accession>G0L8D2</accession>